<dbReference type="AlphaFoldDB" id="G0LIU1"/>
<organism evidence="1 2">
    <name type="scientific">Haloquadratum walsbyi (strain DSM 16854 / JCM 12705 / C23)</name>
    <dbReference type="NCBI Taxonomy" id="768065"/>
    <lineage>
        <taxon>Archaea</taxon>
        <taxon>Methanobacteriati</taxon>
        <taxon>Methanobacteriota</taxon>
        <taxon>Stenosarchaea group</taxon>
        <taxon>Halobacteria</taxon>
        <taxon>Halobacteriales</taxon>
        <taxon>Haloferacaceae</taxon>
        <taxon>Haloquadratum</taxon>
    </lineage>
</organism>
<dbReference type="InterPro" id="IPR025494">
    <property type="entry name" value="DUF4385"/>
</dbReference>
<dbReference type="Proteomes" id="UP000007954">
    <property type="component" value="Chromosome"/>
</dbReference>
<evidence type="ECO:0000313" key="2">
    <source>
        <dbReference type="Proteomes" id="UP000007954"/>
    </source>
</evidence>
<proteinExistence type="predicted"/>
<gene>
    <name evidence="1" type="ordered locus">Hqrw_2497</name>
</gene>
<accession>G0LIU1</accession>
<evidence type="ECO:0008006" key="3">
    <source>
        <dbReference type="Google" id="ProtNLM"/>
    </source>
</evidence>
<dbReference type="Pfam" id="PF14328">
    <property type="entry name" value="DUF4385"/>
    <property type="match status" value="1"/>
</dbReference>
<evidence type="ECO:0000313" key="1">
    <source>
        <dbReference type="EMBL" id="CCC40343.1"/>
    </source>
</evidence>
<dbReference type="RefSeq" id="WP_011571511.1">
    <property type="nucleotide sequence ID" value="NC_017459.1"/>
</dbReference>
<dbReference type="OrthoDB" id="192977at2157"/>
<dbReference type="EMBL" id="FR746099">
    <property type="protein sequence ID" value="CCC40343.1"/>
    <property type="molecule type" value="Genomic_DNA"/>
</dbReference>
<name>G0LIU1_HALWC</name>
<reference evidence="1 2" key="1">
    <citation type="journal article" date="2011" name="PLoS ONE">
        <title>Haloquadratum walsbyi: limited diversity in a global pond.</title>
        <authorList>
            <person name="Dyall-Smith M."/>
            <person name="Pfeiffer F."/>
            <person name="Klee K."/>
            <person name="Palm P."/>
            <person name="Gross K."/>
            <person name="Schuster S.C."/>
            <person name="Rampp M."/>
            <person name="Oesterhelt D."/>
        </authorList>
    </citation>
    <scope>NUCLEOTIDE SEQUENCE [LARGE SCALE GENOMIC DNA]</scope>
    <source>
        <strain evidence="2">DSM 16854 / JCM 12705 / C23</strain>
    </source>
</reference>
<dbReference type="HOGENOM" id="CLU_079668_2_1_2"/>
<dbReference type="KEGG" id="hwc:Hqrw_2497"/>
<sequence>MSDEDGPEYDIDFRANPSEYEIGRGEQDVFKCEPYKGELLPLWSIKTLDSAEDGAEAIYKKFCEYRDTNEFPGMDLARKYLQMGWTRAMRYAKYPGGQKYEDGEEREAQEWYDDEKREIALVYKQYLDQLRDDDTYQHRRQEWKQEESEES</sequence>
<dbReference type="GeneID" id="12447208"/>
<protein>
    <recommendedName>
        <fullName evidence="3">DUF4385 family protein</fullName>
    </recommendedName>
</protein>